<keyword evidence="3" id="KW-1185">Reference proteome</keyword>
<keyword evidence="1" id="KW-0732">Signal</keyword>
<protein>
    <submittedName>
        <fullName evidence="2">Sag-related sequence srs27b</fullName>
    </submittedName>
</protein>
<feature type="non-terminal residue" evidence="2">
    <location>
        <position position="171"/>
    </location>
</feature>
<proteinExistence type="predicted"/>
<gene>
    <name evidence="2" type="ORF">CSUI_001747</name>
</gene>
<organism evidence="2 3">
    <name type="scientific">Cystoisospora suis</name>
    <dbReference type="NCBI Taxonomy" id="483139"/>
    <lineage>
        <taxon>Eukaryota</taxon>
        <taxon>Sar</taxon>
        <taxon>Alveolata</taxon>
        <taxon>Apicomplexa</taxon>
        <taxon>Conoidasida</taxon>
        <taxon>Coccidia</taxon>
        <taxon>Eucoccidiorida</taxon>
        <taxon>Eimeriorina</taxon>
        <taxon>Sarcocystidae</taxon>
        <taxon>Cystoisospora</taxon>
    </lineage>
</organism>
<comment type="caution">
    <text evidence="2">The sequence shown here is derived from an EMBL/GenBank/DDBJ whole genome shotgun (WGS) entry which is preliminary data.</text>
</comment>
<dbReference type="Gene3D" id="2.60.40.1320">
    <property type="entry name" value="SRS domain"/>
    <property type="match status" value="1"/>
</dbReference>
<accession>A0A2C6KWD3</accession>
<dbReference type="EMBL" id="MIGC01000701">
    <property type="protein sequence ID" value="PHJ24400.1"/>
    <property type="molecule type" value="Genomic_DNA"/>
</dbReference>
<dbReference type="VEuPathDB" id="ToxoDB:CSUI_001747"/>
<feature type="signal peptide" evidence="1">
    <location>
        <begin position="1"/>
        <end position="23"/>
    </location>
</feature>
<dbReference type="Proteomes" id="UP000221165">
    <property type="component" value="Unassembled WGS sequence"/>
</dbReference>
<evidence type="ECO:0000313" key="2">
    <source>
        <dbReference type="EMBL" id="PHJ24400.1"/>
    </source>
</evidence>
<dbReference type="GeneID" id="94425163"/>
<dbReference type="RefSeq" id="XP_067926073.1">
    <property type="nucleotide sequence ID" value="XM_068061952.1"/>
</dbReference>
<reference evidence="2 3" key="1">
    <citation type="journal article" date="2017" name="Int. J. Parasitol.">
        <title>The genome of the protozoan parasite Cystoisospora suis and a reverse vaccinology approach to identify vaccine candidates.</title>
        <authorList>
            <person name="Palmieri N."/>
            <person name="Shrestha A."/>
            <person name="Ruttkowski B."/>
            <person name="Beck T."/>
            <person name="Vogl C."/>
            <person name="Tomley F."/>
            <person name="Blake D.P."/>
            <person name="Joachim A."/>
        </authorList>
    </citation>
    <scope>NUCLEOTIDE SEQUENCE [LARGE SCALE GENOMIC DNA]</scope>
    <source>
        <strain evidence="2 3">Wien I</strain>
    </source>
</reference>
<feature type="chain" id="PRO_5012993788" evidence="1">
    <location>
        <begin position="24"/>
        <end position="171"/>
    </location>
</feature>
<dbReference type="InterPro" id="IPR036755">
    <property type="entry name" value="SRS_dom_sf"/>
</dbReference>
<name>A0A2C6KWD3_9APIC</name>
<evidence type="ECO:0000313" key="3">
    <source>
        <dbReference type="Proteomes" id="UP000221165"/>
    </source>
</evidence>
<dbReference type="AlphaFoldDB" id="A0A2C6KWD3"/>
<sequence length="171" mass="17949">MALQREQLACLLGTLLLVQNASCSESSQAVCESGMHSASVSLLVPSVPLKCSQDGPVKAAGAKFCGYHGGACDEACNPDPASILKSMKANGTWSKDVLTIDSFPPQKEKICFVCSDSRAVACTVVVDIAKAAQSCTNGKAKEDVQARNLDLTLAETQTVYFSCPDTDQLSP</sequence>
<evidence type="ECO:0000256" key="1">
    <source>
        <dbReference type="SAM" id="SignalP"/>
    </source>
</evidence>